<dbReference type="InterPro" id="IPR017900">
    <property type="entry name" value="4Fe4S_Fe_S_CS"/>
</dbReference>
<dbReference type="Pfam" id="PF12838">
    <property type="entry name" value="Fer4_7"/>
    <property type="match status" value="1"/>
</dbReference>
<dbReference type="PROSITE" id="PS51379">
    <property type="entry name" value="4FE4S_FER_2"/>
    <property type="match status" value="2"/>
</dbReference>
<evidence type="ECO:0000256" key="2">
    <source>
        <dbReference type="ARBA" id="ARBA00023004"/>
    </source>
</evidence>
<proteinExistence type="predicted"/>
<dbReference type="SUPFAM" id="SSF54862">
    <property type="entry name" value="4Fe-4S ferredoxins"/>
    <property type="match status" value="1"/>
</dbReference>
<dbReference type="EMBL" id="JBHPBY010000008">
    <property type="protein sequence ID" value="MFC1848827.1"/>
    <property type="molecule type" value="Genomic_DNA"/>
</dbReference>
<reference evidence="5 6" key="1">
    <citation type="submission" date="2024-09" db="EMBL/GenBank/DDBJ databases">
        <title>Laminarin stimulates single cell rates of sulfate reduction while oxygen inhibits transcriptomic activity in coastal marine sediment.</title>
        <authorList>
            <person name="Lindsay M."/>
            <person name="Orcutt B."/>
            <person name="Emerson D."/>
            <person name="Stepanauskas R."/>
            <person name="D'Angelo T."/>
        </authorList>
    </citation>
    <scope>NUCLEOTIDE SEQUENCE [LARGE SCALE GENOMIC DNA]</scope>
    <source>
        <strain evidence="5">SAG AM-311-K15</strain>
    </source>
</reference>
<evidence type="ECO:0000259" key="4">
    <source>
        <dbReference type="PROSITE" id="PS51379"/>
    </source>
</evidence>
<feature type="domain" description="4Fe-4S ferredoxin-type" evidence="4">
    <location>
        <begin position="284"/>
        <end position="313"/>
    </location>
</feature>
<sequence length="445" mass="50058">MGHLRNIKELYRSLNTHISHHQTQLPDTPAAHQILKVLFSPEEAELALKLPFKPVKLKTLARRLQESPEVLHQKLDKMADRGLVFDFLREETGEYYYILAPPIVGFLEFSFMRVRGDIPQKELANLLYESFHKDKQFVAGLFGGQTNIGRTLVHESTLPEDYSDILSYEQATALIEESGGGAVSLCYCRHSASHVDQGCNNPQEICTSLYEGADFVIRHGFGRHVEQQELLDILAQARELGLVQIADNVQNKPTYICHCCGCCCGQLTAINKWGISNAVHTSNFIAAVDEAACAGCGRCARRCPIGAIKLESKMPYTPVRHDLLARIDEEICLGCGVCVPACKKDALSMAPRPKRVLTPETTLERVLRMNLENGTIQYLLFNDPTNQNHQWLNRFLNVIFKLPPVKWVLLNESLQSRYINHLMKGARKTVPDGMKDVIAPRRSQP</sequence>
<evidence type="ECO:0000256" key="1">
    <source>
        <dbReference type="ARBA" id="ARBA00022723"/>
    </source>
</evidence>
<evidence type="ECO:0000313" key="6">
    <source>
        <dbReference type="Proteomes" id="UP001594351"/>
    </source>
</evidence>
<accession>A0ABV6YRK7</accession>
<dbReference type="PROSITE" id="PS00198">
    <property type="entry name" value="4FE4S_FER_1"/>
    <property type="match status" value="1"/>
</dbReference>
<organism evidence="5 6">
    <name type="scientific">candidate division CSSED10-310 bacterium</name>
    <dbReference type="NCBI Taxonomy" id="2855610"/>
    <lineage>
        <taxon>Bacteria</taxon>
        <taxon>Bacteria division CSSED10-310</taxon>
    </lineage>
</organism>
<keyword evidence="1" id="KW-0479">Metal-binding</keyword>
<gene>
    <name evidence="5" type="ORF">ACFL27_01350</name>
</gene>
<protein>
    <submittedName>
        <fullName evidence="5">4Fe-4S binding protein</fullName>
    </submittedName>
</protein>
<keyword evidence="3" id="KW-0411">Iron-sulfur</keyword>
<evidence type="ECO:0000256" key="3">
    <source>
        <dbReference type="ARBA" id="ARBA00023014"/>
    </source>
</evidence>
<evidence type="ECO:0000313" key="5">
    <source>
        <dbReference type="EMBL" id="MFC1848827.1"/>
    </source>
</evidence>
<feature type="domain" description="4Fe-4S ferredoxin-type" evidence="4">
    <location>
        <begin position="323"/>
        <end position="352"/>
    </location>
</feature>
<name>A0ABV6YRK7_UNCC1</name>
<dbReference type="Gene3D" id="3.30.70.20">
    <property type="match status" value="2"/>
</dbReference>
<comment type="caution">
    <text evidence="5">The sequence shown here is derived from an EMBL/GenBank/DDBJ whole genome shotgun (WGS) entry which is preliminary data.</text>
</comment>
<dbReference type="Proteomes" id="UP001594351">
    <property type="component" value="Unassembled WGS sequence"/>
</dbReference>
<keyword evidence="6" id="KW-1185">Reference proteome</keyword>
<keyword evidence="2" id="KW-0408">Iron</keyword>
<dbReference type="InterPro" id="IPR017896">
    <property type="entry name" value="4Fe4S_Fe-S-bd"/>
</dbReference>